<protein>
    <recommendedName>
        <fullName evidence="21">Lysosomal dipeptide transporter MFSD1</fullName>
    </recommendedName>
    <alternativeName>
        <fullName evidence="22">Major facilitator superfamily domain-containing protein 1</fullName>
    </alternativeName>
</protein>
<evidence type="ECO:0000313" key="28">
    <source>
        <dbReference type="Proteomes" id="UP000193411"/>
    </source>
</evidence>
<feature type="region of interest" description="Disordered" evidence="25">
    <location>
        <begin position="1"/>
        <end position="48"/>
    </location>
</feature>
<evidence type="ECO:0000256" key="10">
    <source>
        <dbReference type="ARBA" id="ARBA00044881"/>
    </source>
</evidence>
<evidence type="ECO:0000256" key="22">
    <source>
        <dbReference type="ARBA" id="ARBA00045018"/>
    </source>
</evidence>
<dbReference type="Pfam" id="PF07690">
    <property type="entry name" value="MFS_1"/>
    <property type="match status" value="1"/>
</dbReference>
<comment type="subcellular location">
    <subcellularLocation>
        <location evidence="1">Lysosome membrane</location>
        <topology evidence="1">Multi-pass membrane protein</topology>
    </subcellularLocation>
</comment>
<dbReference type="GO" id="GO:0022857">
    <property type="term" value="F:transmembrane transporter activity"/>
    <property type="evidence" value="ECO:0007669"/>
    <property type="project" value="InterPro"/>
</dbReference>
<evidence type="ECO:0000256" key="21">
    <source>
        <dbReference type="ARBA" id="ARBA00044985"/>
    </source>
</evidence>
<reference evidence="27 28" key="1">
    <citation type="submission" date="2016-07" db="EMBL/GenBank/DDBJ databases">
        <title>Pervasive Adenine N6-methylation of Active Genes in Fungi.</title>
        <authorList>
            <consortium name="DOE Joint Genome Institute"/>
            <person name="Mondo S.J."/>
            <person name="Dannebaum R.O."/>
            <person name="Kuo R.C."/>
            <person name="Labutti K."/>
            <person name="Haridas S."/>
            <person name="Kuo A."/>
            <person name="Salamov A."/>
            <person name="Ahrendt S.R."/>
            <person name="Lipzen A."/>
            <person name="Sullivan W."/>
            <person name="Andreopoulos W.B."/>
            <person name="Clum A."/>
            <person name="Lindquist E."/>
            <person name="Daum C."/>
            <person name="Ramamoorthy G.K."/>
            <person name="Gryganskyi A."/>
            <person name="Culley D."/>
            <person name="Magnuson J.K."/>
            <person name="James T.Y."/>
            <person name="O'Malley M.A."/>
            <person name="Stajich J.E."/>
            <person name="Spatafora J.W."/>
            <person name="Visel A."/>
            <person name="Grigoriev I.V."/>
        </authorList>
    </citation>
    <scope>NUCLEOTIDE SEQUENCE [LARGE SCALE GENOMIC DNA]</scope>
    <source>
        <strain evidence="27 28">PL171</strain>
    </source>
</reference>
<comment type="catalytic activity">
    <reaction evidence="8">
        <text>L-lysyl-L-alanine(out) = L-lysyl-L-alanine(in)</text>
        <dbReference type="Rhea" id="RHEA:79399"/>
        <dbReference type="ChEBI" id="CHEBI:229954"/>
    </reaction>
</comment>
<evidence type="ECO:0000256" key="26">
    <source>
        <dbReference type="SAM" id="Phobius"/>
    </source>
</evidence>
<dbReference type="InterPro" id="IPR036259">
    <property type="entry name" value="MFS_trans_sf"/>
</dbReference>
<feature type="transmembrane region" description="Helical" evidence="26">
    <location>
        <begin position="131"/>
        <end position="153"/>
    </location>
</feature>
<comment type="catalytic activity">
    <reaction evidence="20">
        <text>L-lysyl-glycine(out) = L-lysyl-glycine(in)</text>
        <dbReference type="Rhea" id="RHEA:79407"/>
        <dbReference type="ChEBI" id="CHEBI:191202"/>
    </reaction>
</comment>
<dbReference type="STRING" id="765915.A0A1Y2HGL4"/>
<evidence type="ECO:0000313" key="27">
    <source>
        <dbReference type="EMBL" id="ORZ32202.1"/>
    </source>
</evidence>
<evidence type="ECO:0000256" key="6">
    <source>
        <dbReference type="ARBA" id="ARBA00023136"/>
    </source>
</evidence>
<evidence type="ECO:0000256" key="20">
    <source>
        <dbReference type="ARBA" id="ARBA00044924"/>
    </source>
</evidence>
<dbReference type="Proteomes" id="UP000193411">
    <property type="component" value="Unassembled WGS sequence"/>
</dbReference>
<comment type="function">
    <text evidence="23">Lysosomal dipeptide uniporter that selectively exports lysine, arginine or histidine-containing dipeptides with a net positive charge from the lysosome lumen into the cytosol. Could play a role in a specific type of protein O-glycosylation indirectly regulating macrophages migration and tissue invasion. Also essential for liver homeostasis.</text>
</comment>
<name>A0A1Y2HGL4_9FUNG</name>
<evidence type="ECO:0000256" key="9">
    <source>
        <dbReference type="ARBA" id="ARBA00044878"/>
    </source>
</evidence>
<keyword evidence="7" id="KW-0458">Lysosome</keyword>
<evidence type="ECO:0000256" key="3">
    <source>
        <dbReference type="ARBA" id="ARBA00022448"/>
    </source>
</evidence>
<comment type="catalytic activity">
    <reaction evidence="19">
        <text>L-alanyl-L-lysine(out) = L-alanyl-L-lysine(in)</text>
        <dbReference type="Rhea" id="RHEA:79415"/>
        <dbReference type="ChEBI" id="CHEBI:192470"/>
    </reaction>
</comment>
<dbReference type="OrthoDB" id="424834at2759"/>
<dbReference type="PANTHER" id="PTHR23512">
    <property type="entry name" value="MAJOR FACILITATOR SUPERFAMILY DOMAIN-CONTAINING PROTEIN 1"/>
    <property type="match status" value="1"/>
</dbReference>
<dbReference type="InterPro" id="IPR052187">
    <property type="entry name" value="MFSD1"/>
</dbReference>
<evidence type="ECO:0000256" key="19">
    <source>
        <dbReference type="ARBA" id="ARBA00044919"/>
    </source>
</evidence>
<evidence type="ECO:0000256" key="11">
    <source>
        <dbReference type="ARBA" id="ARBA00044884"/>
    </source>
</evidence>
<organism evidence="27 28">
    <name type="scientific">Catenaria anguillulae PL171</name>
    <dbReference type="NCBI Taxonomy" id="765915"/>
    <lineage>
        <taxon>Eukaryota</taxon>
        <taxon>Fungi</taxon>
        <taxon>Fungi incertae sedis</taxon>
        <taxon>Blastocladiomycota</taxon>
        <taxon>Blastocladiomycetes</taxon>
        <taxon>Blastocladiales</taxon>
        <taxon>Catenariaceae</taxon>
        <taxon>Catenaria</taxon>
    </lineage>
</organism>
<evidence type="ECO:0000256" key="2">
    <source>
        <dbReference type="ARBA" id="ARBA00008335"/>
    </source>
</evidence>
<comment type="catalytic activity">
    <reaction evidence="12">
        <text>L-lysyl-L-alpha-amino acid(out) = L-lysyl-L-alpha-amino acid(in)</text>
        <dbReference type="Rhea" id="RHEA:79387"/>
        <dbReference type="ChEBI" id="CHEBI:229965"/>
    </reaction>
</comment>
<feature type="transmembrane region" description="Helical" evidence="26">
    <location>
        <begin position="103"/>
        <end position="124"/>
    </location>
</feature>
<evidence type="ECO:0000256" key="1">
    <source>
        <dbReference type="ARBA" id="ARBA00004155"/>
    </source>
</evidence>
<evidence type="ECO:0000256" key="24">
    <source>
        <dbReference type="ARBA" id="ARBA00046376"/>
    </source>
</evidence>
<dbReference type="PANTHER" id="PTHR23512:SF3">
    <property type="entry name" value="MAJOR FACILITATOR SUPERFAMILY DOMAIN-CONTAINING PROTEIN 1"/>
    <property type="match status" value="1"/>
</dbReference>
<feature type="compositionally biased region" description="Basic and acidic residues" evidence="25">
    <location>
        <begin position="7"/>
        <end position="18"/>
    </location>
</feature>
<comment type="catalytic activity">
    <reaction evidence="13">
        <text>L-alpha-aminoacyl-L-lysine(out) = L-alpha-aminoacyl-L-lysine(in)</text>
        <dbReference type="Rhea" id="RHEA:79383"/>
        <dbReference type="ChEBI" id="CHEBI:229966"/>
    </reaction>
</comment>
<keyword evidence="4 26" id="KW-0812">Transmembrane</keyword>
<sequence>MSAADSKSYERGSADEANRVGNHQDYGTLPNSRPPSIHASSSASTDDGSRARPMLSWTHIYVLVAGCVLVFGNYYCYDLPAALNVPLRKLLGSSYSVFQWQLNLLYTIYSAPNILMPLIGGALYDRLGPRAMLLTFSGFVVLGALLFWIGLAFQSFPLLLVGRLLGGLGGESLEVAGTSITTTGSRMLVICHLRWASTFPHRALQQPCKTRSRHGL</sequence>
<keyword evidence="28" id="KW-1185">Reference proteome</keyword>
<comment type="caution">
    <text evidence="27">The sequence shown here is derived from an EMBL/GenBank/DDBJ whole genome shotgun (WGS) entry which is preliminary data.</text>
</comment>
<evidence type="ECO:0000256" key="4">
    <source>
        <dbReference type="ARBA" id="ARBA00022692"/>
    </source>
</evidence>
<keyword evidence="5 26" id="KW-1133">Transmembrane helix</keyword>
<comment type="catalytic activity">
    <reaction evidence="10">
        <text>L-alpha-aminoacyl-L-arginine(out) = L-alpha-aminoacyl-L-arginine(in)</text>
        <dbReference type="Rhea" id="RHEA:79367"/>
        <dbReference type="ChEBI" id="CHEBI:229968"/>
    </reaction>
</comment>
<dbReference type="EMBL" id="MCFL01000049">
    <property type="protein sequence ID" value="ORZ32202.1"/>
    <property type="molecule type" value="Genomic_DNA"/>
</dbReference>
<evidence type="ECO:0000256" key="13">
    <source>
        <dbReference type="ARBA" id="ARBA00044893"/>
    </source>
</evidence>
<evidence type="ECO:0000256" key="5">
    <source>
        <dbReference type="ARBA" id="ARBA00022989"/>
    </source>
</evidence>
<comment type="catalytic activity">
    <reaction evidence="15">
        <text>L-arginyl-L-alpha-amino acid(out) = L-arginyl-L-alpha-amino acid(in)</text>
        <dbReference type="Rhea" id="RHEA:79371"/>
        <dbReference type="ChEBI" id="CHEBI:84315"/>
    </reaction>
</comment>
<comment type="catalytic activity">
    <reaction evidence="14">
        <text>L-aspartyl-L-lysine(out) = L-aspartyl-L-lysine(in)</text>
        <dbReference type="Rhea" id="RHEA:79411"/>
        <dbReference type="ChEBI" id="CHEBI:229953"/>
    </reaction>
</comment>
<evidence type="ECO:0000256" key="16">
    <source>
        <dbReference type="ARBA" id="ARBA00044900"/>
    </source>
</evidence>
<comment type="catalytic activity">
    <reaction evidence="11">
        <text>L-alpha-aminoacyl-L-histidine(out) = L-alpha-aminoacyl-L-histidine(in)</text>
        <dbReference type="Rhea" id="RHEA:79375"/>
        <dbReference type="ChEBI" id="CHEBI:229967"/>
    </reaction>
</comment>
<evidence type="ECO:0000256" key="25">
    <source>
        <dbReference type="SAM" id="MobiDB-lite"/>
    </source>
</evidence>
<proteinExistence type="inferred from homology"/>
<evidence type="ECO:0000256" key="7">
    <source>
        <dbReference type="ARBA" id="ARBA00023228"/>
    </source>
</evidence>
<dbReference type="InterPro" id="IPR011701">
    <property type="entry name" value="MFS"/>
</dbReference>
<evidence type="ECO:0000256" key="17">
    <source>
        <dbReference type="ARBA" id="ARBA00044903"/>
    </source>
</evidence>
<comment type="subunit">
    <text evidence="24">Homodimer. Interacts with lysosomal protein GLMP (via lumenal domain); the interaction starts while both proteins are still in the endoplasmic reticulum and is required for stabilization of MFSD1 in lysosomes but has no direct effect on its targeting to lysosomes or transporter activity.</text>
</comment>
<evidence type="ECO:0000256" key="18">
    <source>
        <dbReference type="ARBA" id="ARBA00044912"/>
    </source>
</evidence>
<comment type="catalytic activity">
    <reaction evidence="18">
        <text>L-histidyl-L-alpha-amino acid(out) = L-histidyl-L-alpha-amino acid(in)</text>
        <dbReference type="Rhea" id="RHEA:79379"/>
        <dbReference type="ChEBI" id="CHEBI:229964"/>
    </reaction>
</comment>
<comment type="similarity">
    <text evidence="2">Belongs to the major facilitator superfamily.</text>
</comment>
<keyword evidence="3" id="KW-0813">Transport</keyword>
<evidence type="ECO:0000256" key="15">
    <source>
        <dbReference type="ARBA" id="ARBA00044899"/>
    </source>
</evidence>
<evidence type="ECO:0000256" key="8">
    <source>
        <dbReference type="ARBA" id="ARBA00044876"/>
    </source>
</evidence>
<dbReference type="SUPFAM" id="SSF103473">
    <property type="entry name" value="MFS general substrate transporter"/>
    <property type="match status" value="1"/>
</dbReference>
<comment type="catalytic activity">
    <reaction evidence="16">
        <text>L-lysyl-L-lysine(out) = L-lysyl-L-lysine(in)</text>
        <dbReference type="Rhea" id="RHEA:79403"/>
        <dbReference type="ChEBI" id="CHEBI:229956"/>
    </reaction>
</comment>
<accession>A0A1Y2HGL4</accession>
<evidence type="ECO:0000256" key="12">
    <source>
        <dbReference type="ARBA" id="ARBA00044891"/>
    </source>
</evidence>
<gene>
    <name evidence="27" type="ORF">BCR44DRAFT_1242897</name>
</gene>
<evidence type="ECO:0000256" key="23">
    <source>
        <dbReference type="ARBA" id="ARBA00045709"/>
    </source>
</evidence>
<keyword evidence="6 26" id="KW-0472">Membrane</keyword>
<feature type="transmembrane region" description="Helical" evidence="26">
    <location>
        <begin position="60"/>
        <end position="83"/>
    </location>
</feature>
<dbReference type="AlphaFoldDB" id="A0A1Y2HGL4"/>
<evidence type="ECO:0000256" key="14">
    <source>
        <dbReference type="ARBA" id="ARBA00044898"/>
    </source>
</evidence>
<comment type="catalytic activity">
    <reaction evidence="17">
        <text>L-arginyl-glycine(out) = L-arginyl-glycine(in)</text>
        <dbReference type="Rhea" id="RHEA:79391"/>
        <dbReference type="ChEBI" id="CHEBI:229955"/>
    </reaction>
</comment>
<dbReference type="Gene3D" id="1.20.1250.20">
    <property type="entry name" value="MFS general substrate transporter like domains"/>
    <property type="match status" value="1"/>
</dbReference>
<comment type="catalytic activity">
    <reaction evidence="9">
        <text>L-histidyl-glycine(out) = L-histidyl-glycine(in)</text>
        <dbReference type="Rhea" id="RHEA:79395"/>
        <dbReference type="ChEBI" id="CHEBI:229957"/>
    </reaction>
</comment>